<accession>A0A7X0RTT0</accession>
<keyword evidence="10 13" id="KW-1133">Transmembrane helix</keyword>
<evidence type="ECO:0000256" key="11">
    <source>
        <dbReference type="ARBA" id="ARBA00023012"/>
    </source>
</evidence>
<dbReference type="InterPro" id="IPR010559">
    <property type="entry name" value="Sig_transdc_His_kin_internal"/>
</dbReference>
<dbReference type="AlphaFoldDB" id="A0A7X0RTT0"/>
<dbReference type="InterPro" id="IPR003594">
    <property type="entry name" value="HATPase_dom"/>
</dbReference>
<comment type="caution">
    <text evidence="15">The sequence shown here is derived from an EMBL/GenBank/DDBJ whole genome shotgun (WGS) entry which is preliminary data.</text>
</comment>
<dbReference type="PROSITE" id="PS50109">
    <property type="entry name" value="HIS_KIN"/>
    <property type="match status" value="1"/>
</dbReference>
<keyword evidence="8 15" id="KW-0418">Kinase</keyword>
<dbReference type="SUPFAM" id="SSF55874">
    <property type="entry name" value="ATPase domain of HSP90 chaperone/DNA topoisomerase II/histidine kinase"/>
    <property type="match status" value="1"/>
</dbReference>
<evidence type="ECO:0000256" key="3">
    <source>
        <dbReference type="ARBA" id="ARBA00012438"/>
    </source>
</evidence>
<keyword evidence="6 13" id="KW-0812">Transmembrane</keyword>
<protein>
    <recommendedName>
        <fullName evidence="3">histidine kinase</fullName>
        <ecNumber evidence="3">2.7.13.3</ecNumber>
    </recommendedName>
</protein>
<evidence type="ECO:0000256" key="2">
    <source>
        <dbReference type="ARBA" id="ARBA00004651"/>
    </source>
</evidence>
<dbReference type="Pfam" id="PF02743">
    <property type="entry name" value="dCache_1"/>
    <property type="match status" value="1"/>
</dbReference>
<evidence type="ECO:0000256" key="7">
    <source>
        <dbReference type="ARBA" id="ARBA00022741"/>
    </source>
</evidence>
<keyword evidence="11" id="KW-0902">Two-component regulatory system</keyword>
<sequence length="582" mass="65229">MLYSYYARSASILEQEVSRSMQQTLKQAGNNLAYRLERAQDVSNSVFMNPNLHRYLGGLNDGTSIGEQLDNIKYLRSWLESLQANPLQANSDVFRVRLFVDKSRLFANEQINFFPMDGLKTKSWYSRIMEANGGMVWTGIYEERYTDRTDSVSILSCARMLRDPAHYDQILGVLMIDVEDKTVMDILADLGFTKPNRAYLVDSEGVLIAHTDRSLIGTRARPGVLEALQGEDEGGVKKIVVNDGTEYVVSTSIGPTSWKLVAEVPAAEISRRAVAQSRFSGIATLLGFLGLFLLLAFMLLTFIVRSINHRMKQVVGIIRKEGLESLDELQPSPDGDFRLLERSVDRLVHKVRSLVEETYKARMLEREAQLRALQAQINPHFLYNTLDTINWFAIGRGAADISQMIDALAKYFRLSLNKGRDLVSVEDELNLARVYLDIQFSRFPGSFDFTIESDPGLGMYIMPKLTLQPIVENALLHGIRKTKDKRGTIRIAARRDGDDLELSVTDDGIGMEEDRAQRLLREPPSSTRSDGSGSSYGLYNVNERIALFAGDSYGLRIRSRPGAGTTVTVRLKAVAQANEGQA</sequence>
<reference evidence="15 16" key="1">
    <citation type="submission" date="2020-08" db="EMBL/GenBank/DDBJ databases">
        <title>Cohnella phylogeny.</title>
        <authorList>
            <person name="Dunlap C."/>
        </authorList>
    </citation>
    <scope>NUCLEOTIDE SEQUENCE [LARGE SCALE GENOMIC DNA]</scope>
    <source>
        <strain evidence="15 16">DSM 28246</strain>
    </source>
</reference>
<evidence type="ECO:0000256" key="6">
    <source>
        <dbReference type="ARBA" id="ARBA00022692"/>
    </source>
</evidence>
<dbReference type="GO" id="GO:0005524">
    <property type="term" value="F:ATP binding"/>
    <property type="evidence" value="ECO:0007669"/>
    <property type="project" value="UniProtKB-KW"/>
</dbReference>
<evidence type="ECO:0000256" key="4">
    <source>
        <dbReference type="ARBA" id="ARBA00022475"/>
    </source>
</evidence>
<evidence type="ECO:0000256" key="13">
    <source>
        <dbReference type="SAM" id="Phobius"/>
    </source>
</evidence>
<dbReference type="PANTHER" id="PTHR34220">
    <property type="entry name" value="SENSOR HISTIDINE KINASE YPDA"/>
    <property type="match status" value="1"/>
</dbReference>
<dbReference type="InterPro" id="IPR005467">
    <property type="entry name" value="His_kinase_dom"/>
</dbReference>
<dbReference type="GO" id="GO:0000155">
    <property type="term" value="F:phosphorelay sensor kinase activity"/>
    <property type="evidence" value="ECO:0007669"/>
    <property type="project" value="InterPro"/>
</dbReference>
<comment type="subcellular location">
    <subcellularLocation>
        <location evidence="2">Cell membrane</location>
        <topology evidence="2">Multi-pass membrane protein</topology>
    </subcellularLocation>
</comment>
<dbReference type="PRINTS" id="PR00344">
    <property type="entry name" value="BCTRLSENSOR"/>
</dbReference>
<keyword evidence="9" id="KW-0067">ATP-binding</keyword>
<dbReference type="CDD" id="cd12912">
    <property type="entry name" value="PDC2_MCP_like"/>
    <property type="match status" value="1"/>
</dbReference>
<dbReference type="Gene3D" id="3.30.565.10">
    <property type="entry name" value="Histidine kinase-like ATPase, C-terminal domain"/>
    <property type="match status" value="1"/>
</dbReference>
<dbReference type="InterPro" id="IPR050640">
    <property type="entry name" value="Bact_2-comp_sensor_kinase"/>
</dbReference>
<evidence type="ECO:0000256" key="12">
    <source>
        <dbReference type="ARBA" id="ARBA00023136"/>
    </source>
</evidence>
<keyword evidence="16" id="KW-1185">Reference proteome</keyword>
<dbReference type="InterPro" id="IPR033479">
    <property type="entry name" value="dCache_1"/>
</dbReference>
<keyword evidence="5" id="KW-0808">Transferase</keyword>
<dbReference type="EMBL" id="JACJVP010000039">
    <property type="protein sequence ID" value="MBB6673445.1"/>
    <property type="molecule type" value="Genomic_DNA"/>
</dbReference>
<name>A0A7X0RTT0_9BACL</name>
<dbReference type="Pfam" id="PF06580">
    <property type="entry name" value="His_kinase"/>
    <property type="match status" value="1"/>
</dbReference>
<feature type="transmembrane region" description="Helical" evidence="13">
    <location>
        <begin position="279"/>
        <end position="304"/>
    </location>
</feature>
<evidence type="ECO:0000256" key="1">
    <source>
        <dbReference type="ARBA" id="ARBA00000085"/>
    </source>
</evidence>
<dbReference type="EC" id="2.7.13.3" evidence="3"/>
<dbReference type="InterPro" id="IPR004358">
    <property type="entry name" value="Sig_transdc_His_kin-like_C"/>
</dbReference>
<dbReference type="Gene3D" id="3.30.450.20">
    <property type="entry name" value="PAS domain"/>
    <property type="match status" value="2"/>
</dbReference>
<dbReference type="Proteomes" id="UP000547209">
    <property type="component" value="Unassembled WGS sequence"/>
</dbReference>
<evidence type="ECO:0000256" key="5">
    <source>
        <dbReference type="ARBA" id="ARBA00022679"/>
    </source>
</evidence>
<dbReference type="PANTHER" id="PTHR34220:SF7">
    <property type="entry name" value="SENSOR HISTIDINE KINASE YPDA"/>
    <property type="match status" value="1"/>
</dbReference>
<dbReference type="Pfam" id="PF02518">
    <property type="entry name" value="HATPase_c"/>
    <property type="match status" value="1"/>
</dbReference>
<keyword evidence="7" id="KW-0547">Nucleotide-binding</keyword>
<keyword evidence="12 13" id="KW-0472">Membrane</keyword>
<feature type="domain" description="Histidine kinase" evidence="14">
    <location>
        <begin position="467"/>
        <end position="575"/>
    </location>
</feature>
<evidence type="ECO:0000259" key="14">
    <source>
        <dbReference type="PROSITE" id="PS50109"/>
    </source>
</evidence>
<gene>
    <name evidence="15" type="ORF">H7C19_22460</name>
</gene>
<comment type="catalytic activity">
    <reaction evidence="1">
        <text>ATP + protein L-histidine = ADP + protein N-phospho-L-histidine.</text>
        <dbReference type="EC" id="2.7.13.3"/>
    </reaction>
</comment>
<proteinExistence type="predicted"/>
<keyword evidence="4" id="KW-1003">Cell membrane</keyword>
<evidence type="ECO:0000313" key="15">
    <source>
        <dbReference type="EMBL" id="MBB6673445.1"/>
    </source>
</evidence>
<organism evidence="15 16">
    <name type="scientific">Cohnella nanjingensis</name>
    <dbReference type="NCBI Taxonomy" id="1387779"/>
    <lineage>
        <taxon>Bacteria</taxon>
        <taxon>Bacillati</taxon>
        <taxon>Bacillota</taxon>
        <taxon>Bacilli</taxon>
        <taxon>Bacillales</taxon>
        <taxon>Paenibacillaceae</taxon>
        <taxon>Cohnella</taxon>
    </lineage>
</organism>
<evidence type="ECO:0000313" key="16">
    <source>
        <dbReference type="Proteomes" id="UP000547209"/>
    </source>
</evidence>
<dbReference type="SMART" id="SM00387">
    <property type="entry name" value="HATPase_c"/>
    <property type="match status" value="1"/>
</dbReference>
<dbReference type="InterPro" id="IPR036890">
    <property type="entry name" value="HATPase_C_sf"/>
</dbReference>
<evidence type="ECO:0000256" key="9">
    <source>
        <dbReference type="ARBA" id="ARBA00022840"/>
    </source>
</evidence>
<evidence type="ECO:0000256" key="10">
    <source>
        <dbReference type="ARBA" id="ARBA00022989"/>
    </source>
</evidence>
<dbReference type="GO" id="GO:0005886">
    <property type="term" value="C:plasma membrane"/>
    <property type="evidence" value="ECO:0007669"/>
    <property type="project" value="UniProtKB-SubCell"/>
</dbReference>
<evidence type="ECO:0000256" key="8">
    <source>
        <dbReference type="ARBA" id="ARBA00022777"/>
    </source>
</evidence>